<dbReference type="InterPro" id="IPR009078">
    <property type="entry name" value="Ferritin-like_SF"/>
</dbReference>
<dbReference type="SUPFAM" id="SSF47240">
    <property type="entry name" value="Ferritin-like"/>
    <property type="match status" value="1"/>
</dbReference>
<dbReference type="AlphaFoldDB" id="A0A2A4YYA2"/>
<dbReference type="InterPro" id="IPR008331">
    <property type="entry name" value="Ferritin_DPS_dom"/>
</dbReference>
<sequence length="149" mass="17239">MPHNSQDVVIQQLNNILANTYSLYFKTHSYHWNVEGMHFHTLHTMFEQHYTEMWTAIDEIAERIRALGSYAPLNHAKMIETSQIVQDDNVPNATDMIANLVTGHQTLIKNLNQALTAAQENHDEVTSDVFLARLQIHEKTLWMLKSLNK</sequence>
<dbReference type="InterPro" id="IPR023188">
    <property type="entry name" value="DPS_DNA-bd_CS"/>
</dbReference>
<evidence type="ECO:0000256" key="2">
    <source>
        <dbReference type="RuleBase" id="RU003875"/>
    </source>
</evidence>
<dbReference type="EMBL" id="NVUS01000014">
    <property type="protein sequence ID" value="PCI99782.1"/>
    <property type="molecule type" value="Genomic_DNA"/>
</dbReference>
<gene>
    <name evidence="4" type="ORF">COB13_11065</name>
</gene>
<dbReference type="PIRSF" id="PIRSF005900">
    <property type="entry name" value="Dps"/>
    <property type="match status" value="1"/>
</dbReference>
<dbReference type="PRINTS" id="PR01346">
    <property type="entry name" value="HELNAPAPROT"/>
</dbReference>
<evidence type="ECO:0000313" key="4">
    <source>
        <dbReference type="EMBL" id="PCI99782.1"/>
    </source>
</evidence>
<dbReference type="Gene3D" id="1.20.1260.10">
    <property type="match status" value="1"/>
</dbReference>
<evidence type="ECO:0000259" key="3">
    <source>
        <dbReference type="Pfam" id="PF00210"/>
    </source>
</evidence>
<organism evidence="4">
    <name type="scientific">OCS116 cluster bacterium</name>
    <dbReference type="NCBI Taxonomy" id="2030921"/>
    <lineage>
        <taxon>Bacteria</taxon>
        <taxon>Pseudomonadati</taxon>
        <taxon>Pseudomonadota</taxon>
        <taxon>Alphaproteobacteria</taxon>
        <taxon>OCS116 cluster</taxon>
    </lineage>
</organism>
<dbReference type="CDD" id="cd01043">
    <property type="entry name" value="DPS"/>
    <property type="match status" value="1"/>
</dbReference>
<dbReference type="GO" id="GO:0008199">
    <property type="term" value="F:ferric iron binding"/>
    <property type="evidence" value="ECO:0007669"/>
    <property type="project" value="InterPro"/>
</dbReference>
<proteinExistence type="inferred from homology"/>
<evidence type="ECO:0000256" key="1">
    <source>
        <dbReference type="ARBA" id="ARBA00009497"/>
    </source>
</evidence>
<dbReference type="InterPro" id="IPR012347">
    <property type="entry name" value="Ferritin-like"/>
</dbReference>
<dbReference type="PROSITE" id="PS00818">
    <property type="entry name" value="DPS_1"/>
    <property type="match status" value="1"/>
</dbReference>
<reference key="1">
    <citation type="submission" date="2017-08" db="EMBL/GenBank/DDBJ databases">
        <title>A dynamic microbial community with high functional redundancy inhabits the cold, oxic subseafloor aquifer.</title>
        <authorList>
            <person name="Tully B.J."/>
            <person name="Wheat C.G."/>
            <person name="Glazer B.T."/>
            <person name="Huber J.A."/>
        </authorList>
    </citation>
    <scope>NUCLEOTIDE SEQUENCE [LARGE SCALE GENOMIC DNA]</scope>
</reference>
<comment type="similarity">
    <text evidence="1 2">Belongs to the Dps family.</text>
</comment>
<reference evidence="4" key="2">
    <citation type="journal article" date="2018" name="ISME J.">
        <title>A dynamic microbial community with high functional redundancy inhabits the cold, oxic subseafloor aquifer.</title>
        <authorList>
            <person name="Tully B.J."/>
            <person name="Wheat C.G."/>
            <person name="Glazer B.T."/>
            <person name="Huber J.A."/>
        </authorList>
    </citation>
    <scope>NUCLEOTIDE SEQUENCE</scope>
    <source>
        <strain evidence="4">NORP83</strain>
    </source>
</reference>
<dbReference type="PANTHER" id="PTHR42932">
    <property type="entry name" value="GENERAL STRESS PROTEIN 20U"/>
    <property type="match status" value="1"/>
</dbReference>
<dbReference type="GO" id="GO:0016722">
    <property type="term" value="F:oxidoreductase activity, acting on metal ions"/>
    <property type="evidence" value="ECO:0007669"/>
    <property type="project" value="InterPro"/>
</dbReference>
<dbReference type="PANTHER" id="PTHR42932:SF3">
    <property type="entry name" value="DNA PROTECTION DURING STARVATION PROTEIN"/>
    <property type="match status" value="1"/>
</dbReference>
<dbReference type="PROSITE" id="PS00819">
    <property type="entry name" value="DPS_2"/>
    <property type="match status" value="1"/>
</dbReference>
<name>A0A2A4YYA2_9PROT</name>
<dbReference type="Pfam" id="PF00210">
    <property type="entry name" value="Ferritin"/>
    <property type="match status" value="1"/>
</dbReference>
<dbReference type="InterPro" id="IPR002177">
    <property type="entry name" value="DPS_DNA-bd"/>
</dbReference>
<accession>A0A2A4YYA2</accession>
<protein>
    <submittedName>
        <fullName evidence="4">DNA starvation/stationary phase protection protein</fullName>
    </submittedName>
</protein>
<feature type="domain" description="Ferritin/DPS" evidence="3">
    <location>
        <begin position="10"/>
        <end position="147"/>
    </location>
</feature>
<comment type="caution">
    <text evidence="4">The sequence shown here is derived from an EMBL/GenBank/DDBJ whole genome shotgun (WGS) entry which is preliminary data.</text>
</comment>